<evidence type="ECO:0000256" key="1">
    <source>
        <dbReference type="SAM" id="SignalP"/>
    </source>
</evidence>
<name>A0A5A7NVW9_STRAF</name>
<proteinExistence type="predicted"/>
<feature type="signal peptide" evidence="1">
    <location>
        <begin position="1"/>
        <end position="21"/>
    </location>
</feature>
<keyword evidence="1" id="KW-0732">Signal</keyword>
<dbReference type="Proteomes" id="UP000325081">
    <property type="component" value="Unassembled WGS sequence"/>
</dbReference>
<sequence>MTLYLFVLRIVLISGLLVRRATRPFTKTKRVQLVIRPISTRKPENSQRIRLDFPQLREKAILQLARAREPCVEIRALDFHSSRIQIHFFLHRFVRAFWAGVGVVGLGRLRSCGAREGVPLGGPRVVVLRGVVPVHLKGDKIM</sequence>
<accession>A0A5A7NVW9</accession>
<evidence type="ECO:0000313" key="2">
    <source>
        <dbReference type="EMBL" id="GER24675.1"/>
    </source>
</evidence>
<dbReference type="EMBL" id="BKCP01000001">
    <property type="protein sequence ID" value="GER24675.1"/>
    <property type="molecule type" value="Genomic_DNA"/>
</dbReference>
<feature type="chain" id="PRO_5022765773" evidence="1">
    <location>
        <begin position="22"/>
        <end position="142"/>
    </location>
</feature>
<protein>
    <submittedName>
        <fullName evidence="2">RING/U-box superfamily protein</fullName>
    </submittedName>
</protein>
<evidence type="ECO:0000313" key="3">
    <source>
        <dbReference type="Proteomes" id="UP000325081"/>
    </source>
</evidence>
<gene>
    <name evidence="2" type="ORF">STAS_00220</name>
</gene>
<organism evidence="2 3">
    <name type="scientific">Striga asiatica</name>
    <name type="common">Asiatic witchweed</name>
    <name type="synonym">Buchnera asiatica</name>
    <dbReference type="NCBI Taxonomy" id="4170"/>
    <lineage>
        <taxon>Eukaryota</taxon>
        <taxon>Viridiplantae</taxon>
        <taxon>Streptophyta</taxon>
        <taxon>Embryophyta</taxon>
        <taxon>Tracheophyta</taxon>
        <taxon>Spermatophyta</taxon>
        <taxon>Magnoliopsida</taxon>
        <taxon>eudicotyledons</taxon>
        <taxon>Gunneridae</taxon>
        <taxon>Pentapetalae</taxon>
        <taxon>asterids</taxon>
        <taxon>lamiids</taxon>
        <taxon>Lamiales</taxon>
        <taxon>Orobanchaceae</taxon>
        <taxon>Buchnereae</taxon>
        <taxon>Striga</taxon>
    </lineage>
</organism>
<reference evidence="3" key="1">
    <citation type="journal article" date="2019" name="Curr. Biol.">
        <title>Genome Sequence of Striga asiatica Provides Insight into the Evolution of Plant Parasitism.</title>
        <authorList>
            <person name="Yoshida S."/>
            <person name="Kim S."/>
            <person name="Wafula E.K."/>
            <person name="Tanskanen J."/>
            <person name="Kim Y.M."/>
            <person name="Honaas L."/>
            <person name="Yang Z."/>
            <person name="Spallek T."/>
            <person name="Conn C.E."/>
            <person name="Ichihashi Y."/>
            <person name="Cheong K."/>
            <person name="Cui S."/>
            <person name="Der J.P."/>
            <person name="Gundlach H."/>
            <person name="Jiao Y."/>
            <person name="Hori C."/>
            <person name="Ishida J.K."/>
            <person name="Kasahara H."/>
            <person name="Kiba T."/>
            <person name="Kim M.S."/>
            <person name="Koo N."/>
            <person name="Laohavisit A."/>
            <person name="Lee Y.H."/>
            <person name="Lumba S."/>
            <person name="McCourt P."/>
            <person name="Mortimer J.C."/>
            <person name="Mutuku J.M."/>
            <person name="Nomura T."/>
            <person name="Sasaki-Sekimoto Y."/>
            <person name="Seto Y."/>
            <person name="Wang Y."/>
            <person name="Wakatake T."/>
            <person name="Sakakibara H."/>
            <person name="Demura T."/>
            <person name="Yamaguchi S."/>
            <person name="Yoneyama K."/>
            <person name="Manabe R.I."/>
            <person name="Nelson D.C."/>
            <person name="Schulman A.H."/>
            <person name="Timko M.P."/>
            <person name="dePamphilis C.W."/>
            <person name="Choi D."/>
            <person name="Shirasu K."/>
        </authorList>
    </citation>
    <scope>NUCLEOTIDE SEQUENCE [LARGE SCALE GENOMIC DNA]</scope>
    <source>
        <strain evidence="3">cv. UVA1</strain>
    </source>
</reference>
<keyword evidence="3" id="KW-1185">Reference proteome</keyword>
<dbReference type="AlphaFoldDB" id="A0A5A7NVW9"/>
<comment type="caution">
    <text evidence="2">The sequence shown here is derived from an EMBL/GenBank/DDBJ whole genome shotgun (WGS) entry which is preliminary data.</text>
</comment>
<dbReference type="OrthoDB" id="1937086at2759"/>